<evidence type="ECO:0000256" key="2">
    <source>
        <dbReference type="ARBA" id="ARBA00023224"/>
    </source>
</evidence>
<reference evidence="8 9" key="1">
    <citation type="submission" date="2024-09" db="EMBL/GenBank/DDBJ databases">
        <authorList>
            <person name="Sun Q."/>
            <person name="Mori K."/>
        </authorList>
    </citation>
    <scope>NUCLEOTIDE SEQUENCE [LARGE SCALE GENOMIC DNA]</scope>
    <source>
        <strain evidence="8 9">KCTC 23315</strain>
    </source>
</reference>
<dbReference type="EMBL" id="JBHLXP010000001">
    <property type="protein sequence ID" value="MFC0047077.1"/>
    <property type="molecule type" value="Genomic_DNA"/>
</dbReference>
<evidence type="ECO:0000256" key="5">
    <source>
        <dbReference type="SAM" id="Phobius"/>
    </source>
</evidence>
<dbReference type="CDD" id="cd06225">
    <property type="entry name" value="HAMP"/>
    <property type="match status" value="1"/>
</dbReference>
<dbReference type="InterPro" id="IPR004089">
    <property type="entry name" value="MCPsignal_dom"/>
</dbReference>
<feature type="transmembrane region" description="Helical" evidence="5">
    <location>
        <begin position="183"/>
        <end position="201"/>
    </location>
</feature>
<dbReference type="PANTHER" id="PTHR32089">
    <property type="entry name" value="METHYL-ACCEPTING CHEMOTAXIS PROTEIN MCPB"/>
    <property type="match status" value="1"/>
</dbReference>
<dbReference type="Gene3D" id="1.10.287.950">
    <property type="entry name" value="Methyl-accepting chemotaxis protein"/>
    <property type="match status" value="1"/>
</dbReference>
<evidence type="ECO:0000256" key="3">
    <source>
        <dbReference type="ARBA" id="ARBA00029447"/>
    </source>
</evidence>
<dbReference type="Pfam" id="PF00672">
    <property type="entry name" value="HAMP"/>
    <property type="match status" value="1"/>
</dbReference>
<proteinExistence type="inferred from homology"/>
<dbReference type="PROSITE" id="PS50885">
    <property type="entry name" value="HAMP"/>
    <property type="match status" value="1"/>
</dbReference>
<keyword evidence="5" id="KW-1133">Transmembrane helix</keyword>
<dbReference type="PANTHER" id="PTHR32089:SF112">
    <property type="entry name" value="LYSOZYME-LIKE PROTEIN-RELATED"/>
    <property type="match status" value="1"/>
</dbReference>
<gene>
    <name evidence="8" type="ORF">ACFFJP_02090</name>
</gene>
<comment type="caution">
    <text evidence="8">The sequence shown here is derived from an EMBL/GenBank/DDBJ whole genome shotgun (WGS) entry which is preliminary data.</text>
</comment>
<accession>A0ABV6BAH9</accession>
<evidence type="ECO:0000259" key="6">
    <source>
        <dbReference type="PROSITE" id="PS50111"/>
    </source>
</evidence>
<dbReference type="PROSITE" id="PS50111">
    <property type="entry name" value="CHEMOTAXIS_TRANSDUC_2"/>
    <property type="match status" value="1"/>
</dbReference>
<evidence type="ECO:0000313" key="9">
    <source>
        <dbReference type="Proteomes" id="UP001589813"/>
    </source>
</evidence>
<dbReference type="Pfam" id="PF00015">
    <property type="entry name" value="MCPsignal"/>
    <property type="match status" value="1"/>
</dbReference>
<feature type="domain" description="Methyl-accepting transducer" evidence="6">
    <location>
        <begin position="264"/>
        <end position="500"/>
    </location>
</feature>
<evidence type="ECO:0000259" key="7">
    <source>
        <dbReference type="PROSITE" id="PS50885"/>
    </source>
</evidence>
<keyword evidence="5" id="KW-0472">Membrane</keyword>
<dbReference type="InterPro" id="IPR003660">
    <property type="entry name" value="HAMP_dom"/>
</dbReference>
<protein>
    <submittedName>
        <fullName evidence="8">Methyl-accepting chemotaxis protein</fullName>
    </submittedName>
</protein>
<evidence type="ECO:0000256" key="1">
    <source>
        <dbReference type="ARBA" id="ARBA00004370"/>
    </source>
</evidence>
<comment type="similarity">
    <text evidence="3">Belongs to the methyl-accepting chemotaxis (MCP) protein family.</text>
</comment>
<dbReference type="RefSeq" id="WP_377239978.1">
    <property type="nucleotide sequence ID" value="NZ_JBHLXP010000001.1"/>
</dbReference>
<comment type="subcellular location">
    <subcellularLocation>
        <location evidence="1">Membrane</location>
    </subcellularLocation>
</comment>
<dbReference type="SUPFAM" id="SSF58104">
    <property type="entry name" value="Methyl-accepting chemotaxis protein (MCP) signaling domain"/>
    <property type="match status" value="1"/>
</dbReference>
<keyword evidence="5" id="KW-0812">Transmembrane</keyword>
<sequence length="537" mass="58508">MNWQSIRVKSSIPVVMLGVSLLAVMLMFSSLIAMQHKALEVQAEKFLQAISLVLNADRDIYQAKLATTHLLSGVGDAAAERKDFADNAAQVKERFDQYLSTLKAYPDITGQFSGFETQFQRWQQSAVTLLDNQDAGQKAALAEQEQTEFSALRDVLDKAGEAALARSEQEQKELNASISITKIWVYSLSLLLLVIAAWFSYQGPKKLAEQIRTLSARLSDIANGDGDLTARLQIDTKDEVADLAHEFNNFIGKQCEMIAAILRQANQLSQLTGHLSESADRTSAITQSLNTASDSIVSAVHEMAMANKEMAQVATETAQVSEQAKRSAGQGLEVVKVVNSSMQNLTRDVHQALGAAEELEQSSSTISSVLEVIRSIADQTNLLALNAAIEAARAGEHGRGFAVVADEVRTLASRTQQSTNHIQQMIEQLHLRVTESRQAIGSGKDNADLTVNNFARAEQVFQDIMQSSLQVNDMAVRTAAATEEQTTVSDEISKNLYALNDQALAAGEVAKRNDQLSNEISTLSQMLFGLVGKFKVS</sequence>
<keyword evidence="2 4" id="KW-0807">Transducer</keyword>
<dbReference type="Proteomes" id="UP001589813">
    <property type="component" value="Unassembled WGS sequence"/>
</dbReference>
<feature type="transmembrane region" description="Helical" evidence="5">
    <location>
        <begin position="12"/>
        <end position="33"/>
    </location>
</feature>
<keyword evidence="9" id="KW-1185">Reference proteome</keyword>
<organism evidence="8 9">
    <name type="scientific">Rheinheimera tilapiae</name>
    <dbReference type="NCBI Taxonomy" id="875043"/>
    <lineage>
        <taxon>Bacteria</taxon>
        <taxon>Pseudomonadati</taxon>
        <taxon>Pseudomonadota</taxon>
        <taxon>Gammaproteobacteria</taxon>
        <taxon>Chromatiales</taxon>
        <taxon>Chromatiaceae</taxon>
        <taxon>Rheinheimera</taxon>
    </lineage>
</organism>
<dbReference type="PRINTS" id="PR00260">
    <property type="entry name" value="CHEMTRNSDUCR"/>
</dbReference>
<name>A0ABV6BAH9_9GAMM</name>
<dbReference type="InterPro" id="IPR004090">
    <property type="entry name" value="Chemotax_Me-accpt_rcpt"/>
</dbReference>
<dbReference type="SMART" id="SM00283">
    <property type="entry name" value="MA"/>
    <property type="match status" value="1"/>
</dbReference>
<dbReference type="SMART" id="SM00304">
    <property type="entry name" value="HAMP"/>
    <property type="match status" value="1"/>
</dbReference>
<evidence type="ECO:0000256" key="4">
    <source>
        <dbReference type="PROSITE-ProRule" id="PRU00284"/>
    </source>
</evidence>
<evidence type="ECO:0000313" key="8">
    <source>
        <dbReference type="EMBL" id="MFC0047077.1"/>
    </source>
</evidence>
<feature type="domain" description="HAMP" evidence="7">
    <location>
        <begin position="205"/>
        <end position="259"/>
    </location>
</feature>